<dbReference type="EMBL" id="JANRMS010002717">
    <property type="protein sequence ID" value="KAJ3521244.1"/>
    <property type="molecule type" value="Genomic_DNA"/>
</dbReference>
<organism evidence="1 2">
    <name type="scientific">Fusarium decemcellulare</name>
    <dbReference type="NCBI Taxonomy" id="57161"/>
    <lineage>
        <taxon>Eukaryota</taxon>
        <taxon>Fungi</taxon>
        <taxon>Dikarya</taxon>
        <taxon>Ascomycota</taxon>
        <taxon>Pezizomycotina</taxon>
        <taxon>Sordariomycetes</taxon>
        <taxon>Hypocreomycetidae</taxon>
        <taxon>Hypocreales</taxon>
        <taxon>Nectriaceae</taxon>
        <taxon>Fusarium</taxon>
        <taxon>Fusarium decemcellulare species complex</taxon>
    </lineage>
</organism>
<proteinExistence type="predicted"/>
<name>A0ACC1RLZ4_9HYPO</name>
<gene>
    <name evidence="1" type="ORF">NM208_g13384</name>
</gene>
<comment type="caution">
    <text evidence="1">The sequence shown here is derived from an EMBL/GenBank/DDBJ whole genome shotgun (WGS) entry which is preliminary data.</text>
</comment>
<evidence type="ECO:0000313" key="1">
    <source>
        <dbReference type="EMBL" id="KAJ3521244.1"/>
    </source>
</evidence>
<reference evidence="1" key="1">
    <citation type="submission" date="2022-08" db="EMBL/GenBank/DDBJ databases">
        <title>Genome Sequence of Fusarium decemcellulare.</title>
        <authorList>
            <person name="Buettner E."/>
        </authorList>
    </citation>
    <scope>NUCLEOTIDE SEQUENCE</scope>
    <source>
        <strain evidence="1">Babe19</strain>
    </source>
</reference>
<protein>
    <submittedName>
        <fullName evidence="1">Uncharacterized protein</fullName>
    </submittedName>
</protein>
<accession>A0ACC1RLZ4</accession>
<sequence>MDRIAVVWRVASTDAVPEEVLEPEGGTASAAGETSGLEGRAASRAPRGLVENKKEEGDGEEIEGVKSSGPSGEDLQIGDHGEDKSKEARYGQAGDGKTK</sequence>
<dbReference type="Proteomes" id="UP001148629">
    <property type="component" value="Unassembled WGS sequence"/>
</dbReference>
<evidence type="ECO:0000313" key="2">
    <source>
        <dbReference type="Proteomes" id="UP001148629"/>
    </source>
</evidence>
<keyword evidence="2" id="KW-1185">Reference proteome</keyword>